<dbReference type="Gene3D" id="3.10.20.90">
    <property type="entry name" value="Phosphatidylinositol 3-kinase Catalytic Subunit, Chain A, domain 1"/>
    <property type="match status" value="1"/>
</dbReference>
<name>B4NWP5_DROYA</name>
<dbReference type="Pfam" id="PF16012">
    <property type="entry name" value="DUF4780"/>
    <property type="match status" value="1"/>
</dbReference>
<dbReference type="AlphaFoldDB" id="B4NWP5"/>
<gene>
    <name evidence="2" type="primary">Dyak\GE15112</name>
    <name evidence="2" type="synonym">dyak_GLEANR_1636</name>
    <name evidence="2" type="synonym">GE15112</name>
    <name evidence="2" type="ORF">Dyak_GE15112</name>
</gene>
<dbReference type="InterPro" id="IPR031961">
    <property type="entry name" value="DUF4780"/>
</dbReference>
<dbReference type="Proteomes" id="UP000002282">
    <property type="component" value="Chromosome 2L"/>
</dbReference>
<keyword evidence="3" id="KW-1185">Reference proteome</keyword>
<dbReference type="KEGG" id="dya:Dyak_GE15112"/>
<reference evidence="2 3" key="2">
    <citation type="journal article" date="2007" name="PLoS Biol.">
        <title>Principles of genome evolution in the Drosophila melanogaster species group.</title>
        <authorList>
            <person name="Ranz J.M."/>
            <person name="Maurin D."/>
            <person name="Chan Y.S."/>
            <person name="von Grotthuss M."/>
            <person name="Hillier L.W."/>
            <person name="Roote J."/>
            <person name="Ashburner M."/>
            <person name="Bergman C.M."/>
        </authorList>
    </citation>
    <scope>NUCLEOTIDE SEQUENCE [LARGE SCALE GENOMIC DNA]</scope>
    <source>
        <strain evidence="3">Tai18E2 / Tucson 14021-0261.01</strain>
    </source>
</reference>
<reference evidence="2 3" key="1">
    <citation type="journal article" date="2007" name="Nature">
        <title>Evolution of genes and genomes on the Drosophila phylogeny.</title>
        <authorList>
            <consortium name="Drosophila 12 Genomes Consortium"/>
            <person name="Clark A.G."/>
            <person name="Eisen M.B."/>
            <person name="Smith D.R."/>
            <person name="Bergman C.M."/>
            <person name="Oliver B."/>
            <person name="Markow T.A."/>
            <person name="Kaufman T.C."/>
            <person name="Kellis M."/>
            <person name="Gelbart W."/>
            <person name="Iyer V.N."/>
            <person name="Pollard D.A."/>
            <person name="Sackton T.B."/>
            <person name="Larracuente A.M."/>
            <person name="Singh N.D."/>
            <person name="Abad J.P."/>
            <person name="Abt D.N."/>
            <person name="Adryan B."/>
            <person name="Aguade M."/>
            <person name="Akashi H."/>
            <person name="Anderson W.W."/>
            <person name="Aquadro C.F."/>
            <person name="Ardell D.H."/>
            <person name="Arguello R."/>
            <person name="Artieri C.G."/>
            <person name="Barbash D.A."/>
            <person name="Barker D."/>
            <person name="Barsanti P."/>
            <person name="Batterham P."/>
            <person name="Batzoglou S."/>
            <person name="Begun D."/>
            <person name="Bhutkar A."/>
            <person name="Blanco E."/>
            <person name="Bosak S.A."/>
            <person name="Bradley R.K."/>
            <person name="Brand A.D."/>
            <person name="Brent M.R."/>
            <person name="Brooks A.N."/>
            <person name="Brown R.H."/>
            <person name="Butlin R.K."/>
            <person name="Caggese C."/>
            <person name="Calvi B.R."/>
            <person name="Bernardo de Carvalho A."/>
            <person name="Caspi A."/>
            <person name="Castrezana S."/>
            <person name="Celniker S.E."/>
            <person name="Chang J.L."/>
            <person name="Chapple C."/>
            <person name="Chatterji S."/>
            <person name="Chinwalla A."/>
            <person name="Civetta A."/>
            <person name="Clifton S.W."/>
            <person name="Comeron J.M."/>
            <person name="Costello J.C."/>
            <person name="Coyne J.A."/>
            <person name="Daub J."/>
            <person name="David R.G."/>
            <person name="Delcher A.L."/>
            <person name="Delehaunty K."/>
            <person name="Do C.B."/>
            <person name="Ebling H."/>
            <person name="Edwards K."/>
            <person name="Eickbush T."/>
            <person name="Evans J.D."/>
            <person name="Filipski A."/>
            <person name="Findeiss S."/>
            <person name="Freyhult E."/>
            <person name="Fulton L."/>
            <person name="Fulton R."/>
            <person name="Garcia A.C."/>
            <person name="Gardiner A."/>
            <person name="Garfield D.A."/>
            <person name="Garvin B.E."/>
            <person name="Gibson G."/>
            <person name="Gilbert D."/>
            <person name="Gnerre S."/>
            <person name="Godfrey J."/>
            <person name="Good R."/>
            <person name="Gotea V."/>
            <person name="Gravely B."/>
            <person name="Greenberg A.J."/>
            <person name="Griffiths-Jones S."/>
            <person name="Gross S."/>
            <person name="Guigo R."/>
            <person name="Gustafson E.A."/>
            <person name="Haerty W."/>
            <person name="Hahn M.W."/>
            <person name="Halligan D.L."/>
            <person name="Halpern A.L."/>
            <person name="Halter G.M."/>
            <person name="Han M.V."/>
            <person name="Heger A."/>
            <person name="Hillier L."/>
            <person name="Hinrichs A.S."/>
            <person name="Holmes I."/>
            <person name="Hoskins R.A."/>
            <person name="Hubisz M.J."/>
            <person name="Hultmark D."/>
            <person name="Huntley M.A."/>
            <person name="Jaffe D.B."/>
            <person name="Jagadeeshan S."/>
            <person name="Jeck W.R."/>
            <person name="Johnson J."/>
            <person name="Jones C.D."/>
            <person name="Jordan W.C."/>
            <person name="Karpen G.H."/>
            <person name="Kataoka E."/>
            <person name="Keightley P.D."/>
            <person name="Kheradpour P."/>
            <person name="Kirkness E.F."/>
            <person name="Koerich L.B."/>
            <person name="Kristiansen K."/>
            <person name="Kudrna D."/>
            <person name="Kulathinal R.J."/>
            <person name="Kumar S."/>
            <person name="Kwok R."/>
            <person name="Lander E."/>
            <person name="Langley C.H."/>
            <person name="Lapoint R."/>
            <person name="Lazzaro B.P."/>
            <person name="Lee S.J."/>
            <person name="Levesque L."/>
            <person name="Li R."/>
            <person name="Lin C.F."/>
            <person name="Lin M.F."/>
            <person name="Lindblad-Toh K."/>
            <person name="Llopart A."/>
            <person name="Long M."/>
            <person name="Low L."/>
            <person name="Lozovsky E."/>
            <person name="Lu J."/>
            <person name="Luo M."/>
            <person name="Machado C.A."/>
            <person name="Makalowski W."/>
            <person name="Marzo M."/>
            <person name="Matsuda M."/>
            <person name="Matzkin L."/>
            <person name="McAllister B."/>
            <person name="McBride C.S."/>
            <person name="McKernan B."/>
            <person name="McKernan K."/>
            <person name="Mendez-Lago M."/>
            <person name="Minx P."/>
            <person name="Mollenhauer M.U."/>
            <person name="Montooth K."/>
            <person name="Mount S.M."/>
            <person name="Mu X."/>
            <person name="Myers E."/>
            <person name="Negre B."/>
            <person name="Newfeld S."/>
            <person name="Nielsen R."/>
            <person name="Noor M.A."/>
            <person name="O'Grady P."/>
            <person name="Pachter L."/>
            <person name="Papaceit M."/>
            <person name="Parisi M.J."/>
            <person name="Parisi M."/>
            <person name="Parts L."/>
            <person name="Pedersen J.S."/>
            <person name="Pesole G."/>
            <person name="Phillippy A.M."/>
            <person name="Ponting C.P."/>
            <person name="Pop M."/>
            <person name="Porcelli D."/>
            <person name="Powell J.R."/>
            <person name="Prohaska S."/>
            <person name="Pruitt K."/>
            <person name="Puig M."/>
            <person name="Quesneville H."/>
            <person name="Ram K.R."/>
            <person name="Rand D."/>
            <person name="Rasmussen M.D."/>
            <person name="Reed L.K."/>
            <person name="Reenan R."/>
            <person name="Reily A."/>
            <person name="Remington K.A."/>
            <person name="Rieger T.T."/>
            <person name="Ritchie M.G."/>
            <person name="Robin C."/>
            <person name="Rogers Y.H."/>
            <person name="Rohde C."/>
            <person name="Rozas J."/>
            <person name="Rubenfield M.J."/>
            <person name="Ruiz A."/>
            <person name="Russo S."/>
            <person name="Salzberg S.L."/>
            <person name="Sanchez-Gracia A."/>
            <person name="Saranga D.J."/>
            <person name="Sato H."/>
            <person name="Schaeffer S.W."/>
            <person name="Schatz M.C."/>
            <person name="Schlenke T."/>
            <person name="Schwartz R."/>
            <person name="Segarra C."/>
            <person name="Singh R.S."/>
            <person name="Sirot L."/>
            <person name="Sirota M."/>
            <person name="Sisneros N.B."/>
            <person name="Smith C.D."/>
            <person name="Smith T.F."/>
            <person name="Spieth J."/>
            <person name="Stage D.E."/>
            <person name="Stark A."/>
            <person name="Stephan W."/>
            <person name="Strausberg R.L."/>
            <person name="Strempel S."/>
            <person name="Sturgill D."/>
            <person name="Sutton G."/>
            <person name="Sutton G.G."/>
            <person name="Tao W."/>
            <person name="Teichmann S."/>
            <person name="Tobari Y.N."/>
            <person name="Tomimura Y."/>
            <person name="Tsolas J.M."/>
            <person name="Valente V.L."/>
            <person name="Venter E."/>
            <person name="Venter J.C."/>
            <person name="Vicario S."/>
            <person name="Vieira F.G."/>
            <person name="Vilella A.J."/>
            <person name="Villasante A."/>
            <person name="Walenz B."/>
            <person name="Wang J."/>
            <person name="Wasserman M."/>
            <person name="Watts T."/>
            <person name="Wilson D."/>
            <person name="Wilson R.K."/>
            <person name="Wing R.A."/>
            <person name="Wolfner M.F."/>
            <person name="Wong A."/>
            <person name="Wong G.K."/>
            <person name="Wu C.I."/>
            <person name="Wu G."/>
            <person name="Yamamoto D."/>
            <person name="Yang H.P."/>
            <person name="Yang S.P."/>
            <person name="Yorke J.A."/>
            <person name="Yoshida K."/>
            <person name="Zdobnov E."/>
            <person name="Zhang P."/>
            <person name="Zhang Y."/>
            <person name="Zimin A.V."/>
            <person name="Baldwin J."/>
            <person name="Abdouelleil A."/>
            <person name="Abdulkadir J."/>
            <person name="Abebe A."/>
            <person name="Abera B."/>
            <person name="Abreu J."/>
            <person name="Acer S.C."/>
            <person name="Aftuck L."/>
            <person name="Alexander A."/>
            <person name="An P."/>
            <person name="Anderson E."/>
            <person name="Anderson S."/>
            <person name="Arachi H."/>
            <person name="Azer M."/>
            <person name="Bachantsang P."/>
            <person name="Barry A."/>
            <person name="Bayul T."/>
            <person name="Berlin A."/>
            <person name="Bessette D."/>
            <person name="Bloom T."/>
            <person name="Blye J."/>
            <person name="Boguslavskiy L."/>
            <person name="Bonnet C."/>
            <person name="Boukhgalter B."/>
            <person name="Bourzgui I."/>
            <person name="Brown A."/>
            <person name="Cahill P."/>
            <person name="Channer S."/>
            <person name="Cheshatsang Y."/>
            <person name="Chuda L."/>
            <person name="Citroen M."/>
            <person name="Collymore A."/>
            <person name="Cooke P."/>
            <person name="Costello M."/>
            <person name="D'Aco K."/>
            <person name="Daza R."/>
            <person name="De Haan G."/>
            <person name="DeGray S."/>
            <person name="DeMaso C."/>
            <person name="Dhargay N."/>
            <person name="Dooley K."/>
            <person name="Dooley E."/>
            <person name="Doricent M."/>
            <person name="Dorje P."/>
            <person name="Dorjee K."/>
            <person name="Dupes A."/>
            <person name="Elong R."/>
            <person name="Falk J."/>
            <person name="Farina A."/>
            <person name="Faro S."/>
            <person name="Ferguson D."/>
            <person name="Fisher S."/>
            <person name="Foley C.D."/>
            <person name="Franke A."/>
            <person name="Friedrich D."/>
            <person name="Gadbois L."/>
            <person name="Gearin G."/>
            <person name="Gearin C.R."/>
            <person name="Giannoukos G."/>
            <person name="Goode T."/>
            <person name="Graham J."/>
            <person name="Grandbois E."/>
            <person name="Grewal S."/>
            <person name="Gyaltsen K."/>
            <person name="Hafez N."/>
            <person name="Hagos B."/>
            <person name="Hall J."/>
            <person name="Henson C."/>
            <person name="Hollinger A."/>
            <person name="Honan T."/>
            <person name="Huard M.D."/>
            <person name="Hughes L."/>
            <person name="Hurhula B."/>
            <person name="Husby M.E."/>
            <person name="Kamat A."/>
            <person name="Kanga B."/>
            <person name="Kashin S."/>
            <person name="Khazanovich D."/>
            <person name="Kisner P."/>
            <person name="Lance K."/>
            <person name="Lara M."/>
            <person name="Lee W."/>
            <person name="Lennon N."/>
            <person name="Letendre F."/>
            <person name="LeVine R."/>
            <person name="Lipovsky A."/>
            <person name="Liu X."/>
            <person name="Liu J."/>
            <person name="Liu S."/>
            <person name="Lokyitsang T."/>
            <person name="Lokyitsang Y."/>
            <person name="Lubonja R."/>
            <person name="Lui A."/>
            <person name="MacDonald P."/>
            <person name="Magnisalis V."/>
            <person name="Maru K."/>
            <person name="Matthews C."/>
            <person name="McCusker W."/>
            <person name="McDonough S."/>
            <person name="Mehta T."/>
            <person name="Meldrim J."/>
            <person name="Meneus L."/>
            <person name="Mihai O."/>
            <person name="Mihalev A."/>
            <person name="Mihova T."/>
            <person name="Mittelman R."/>
            <person name="Mlenga V."/>
            <person name="Montmayeur A."/>
            <person name="Mulrain L."/>
            <person name="Navidi A."/>
            <person name="Naylor J."/>
            <person name="Negash T."/>
            <person name="Nguyen T."/>
            <person name="Nguyen N."/>
            <person name="Nicol R."/>
            <person name="Norbu C."/>
            <person name="Norbu N."/>
            <person name="Novod N."/>
            <person name="O'Neill B."/>
            <person name="Osman S."/>
            <person name="Markiewicz E."/>
            <person name="Oyono O.L."/>
            <person name="Patti C."/>
            <person name="Phunkhang P."/>
            <person name="Pierre F."/>
            <person name="Priest M."/>
            <person name="Raghuraman S."/>
            <person name="Rege F."/>
            <person name="Reyes R."/>
            <person name="Rise C."/>
            <person name="Rogov P."/>
            <person name="Ross K."/>
            <person name="Ryan E."/>
            <person name="Settipalli S."/>
            <person name="Shea T."/>
            <person name="Sherpa N."/>
            <person name="Shi L."/>
            <person name="Shih D."/>
            <person name="Sparrow T."/>
            <person name="Spaulding J."/>
            <person name="Stalker J."/>
            <person name="Stange-Thomann N."/>
            <person name="Stavropoulos S."/>
            <person name="Stone C."/>
            <person name="Strader C."/>
            <person name="Tesfaye S."/>
            <person name="Thomson T."/>
            <person name="Thoulutsang Y."/>
            <person name="Thoulutsang D."/>
            <person name="Topham K."/>
            <person name="Topping I."/>
            <person name="Tsamla T."/>
            <person name="Vassiliev H."/>
            <person name="Vo A."/>
            <person name="Wangchuk T."/>
            <person name="Wangdi T."/>
            <person name="Weiand M."/>
            <person name="Wilkinson J."/>
            <person name="Wilson A."/>
            <person name="Yadav S."/>
            <person name="Young G."/>
            <person name="Yu Q."/>
            <person name="Zembek L."/>
            <person name="Zhong D."/>
            <person name="Zimmer A."/>
            <person name="Zwirko Z."/>
            <person name="Jaffe D.B."/>
            <person name="Alvarez P."/>
            <person name="Brockman W."/>
            <person name="Butler J."/>
            <person name="Chin C."/>
            <person name="Gnerre S."/>
            <person name="Grabherr M."/>
            <person name="Kleber M."/>
            <person name="Mauceli E."/>
            <person name="MacCallum I."/>
        </authorList>
    </citation>
    <scope>NUCLEOTIDE SEQUENCE [LARGE SCALE GENOMIC DNA]</scope>
    <source>
        <strain evidence="3">Tai18E2 / Tucson 14021-0261.01</strain>
    </source>
</reference>
<protein>
    <recommendedName>
        <fullName evidence="1">Ubiquitin-like domain-containing protein</fullName>
    </recommendedName>
</protein>
<dbReference type="HOGENOM" id="CLU_061886_0_0_1"/>
<accession>B4NWP5</accession>
<evidence type="ECO:0000313" key="2">
    <source>
        <dbReference type="EMBL" id="EDW87387.2"/>
    </source>
</evidence>
<dbReference type="CDD" id="cd17039">
    <property type="entry name" value="Ubl_ubiquitin_like"/>
    <property type="match status" value="1"/>
</dbReference>
<evidence type="ECO:0000259" key="1">
    <source>
        <dbReference type="PROSITE" id="PS50053"/>
    </source>
</evidence>
<dbReference type="InterPro" id="IPR029071">
    <property type="entry name" value="Ubiquitin-like_domsf"/>
</dbReference>
<dbReference type="SUPFAM" id="SSF54236">
    <property type="entry name" value="Ubiquitin-like"/>
    <property type="match status" value="1"/>
</dbReference>
<proteinExistence type="predicted"/>
<dbReference type="PROSITE" id="PS50053">
    <property type="entry name" value="UBIQUITIN_2"/>
    <property type="match status" value="1"/>
</dbReference>
<dbReference type="EMBL" id="CM000157">
    <property type="protein sequence ID" value="EDW87387.2"/>
    <property type="molecule type" value="Genomic_DNA"/>
</dbReference>
<dbReference type="OrthoDB" id="7855743at2759"/>
<sequence length="401" mass="45973">MVQYKFRSLPTNTFRILFTFSTMFVQVFIKNNQEYRQAALIRVKEDHKIFDIKLVLKKHTQIPVEHQKIMFFDTILKDEYLLSKVAKKCKADLLAFHNNALFSRIQFLDSLERRCQSMLKLNDQEVDMELPSEVGPQIVGLAGGCSTAMSSEQSTSGLSDMRSSIMASMSSRPACYRRGDANACMSEDPCEIKCCEGDEDRPPYARVMPEDRRFGVVITHEECPRNCDFNCILEFLAEAFHTTQDVASLSFSQCTPVAEFDCSLLLVAEDSDSSDWLLRVAQPMCPPYRCTSFIRHFDLVRCTFVIPMVVERELCKVFQIFENQNCGLDTGKWCVMKKTPLDPCSDTYASKVIFPDSVNYEIMAYIDTESKSYIEHHCSKIKYITWHLPVEFSYGLTCSST</sequence>
<dbReference type="InterPro" id="IPR000626">
    <property type="entry name" value="Ubiquitin-like_dom"/>
</dbReference>
<feature type="domain" description="Ubiquitin-like" evidence="1">
    <location>
        <begin position="25"/>
        <end position="84"/>
    </location>
</feature>
<organism evidence="2 3">
    <name type="scientific">Drosophila yakuba</name>
    <name type="common">Fruit fly</name>
    <dbReference type="NCBI Taxonomy" id="7245"/>
    <lineage>
        <taxon>Eukaryota</taxon>
        <taxon>Metazoa</taxon>
        <taxon>Ecdysozoa</taxon>
        <taxon>Arthropoda</taxon>
        <taxon>Hexapoda</taxon>
        <taxon>Insecta</taxon>
        <taxon>Pterygota</taxon>
        <taxon>Neoptera</taxon>
        <taxon>Endopterygota</taxon>
        <taxon>Diptera</taxon>
        <taxon>Brachycera</taxon>
        <taxon>Muscomorpha</taxon>
        <taxon>Ephydroidea</taxon>
        <taxon>Drosophilidae</taxon>
        <taxon>Drosophila</taxon>
        <taxon>Sophophora</taxon>
    </lineage>
</organism>
<evidence type="ECO:0000313" key="3">
    <source>
        <dbReference type="Proteomes" id="UP000002282"/>
    </source>
</evidence>